<protein>
    <submittedName>
        <fullName evidence="1">Uncharacterized protein</fullName>
    </submittedName>
</protein>
<dbReference type="Gene3D" id="2.30.110.10">
    <property type="entry name" value="Electron Transport, Fmn-binding Protein, Chain A"/>
    <property type="match status" value="2"/>
</dbReference>
<gene>
    <name evidence="1" type="ORF">G7Y89_g8290</name>
</gene>
<dbReference type="Proteomes" id="UP000566819">
    <property type="component" value="Unassembled WGS sequence"/>
</dbReference>
<accession>A0A8H4RJ64</accession>
<sequence>MKFFGRGAELRRKHVYDTTMSDGGMDSSTTTQLLLIVLQPLPSKLLVFANRDTIRSSPLAIIMSATAMWNEYGDGTHAKTSLNTVNRYKGRGQYEYKQVYPIIDEAPILHVAFQTSPDKENFGFPIILPMLGCTGKFQSKFESSSTTQLEDDNDGRRYVYLHGYVSSRIMRLSHTATATTAPLSSSGTHKSSSMNPSAICMELITNNLVPDRWQHTRYPNGTELKSTGILRIDIHSASAKVRTGTTGETRDDLKNEEMRKDVWAGVVPFRWVYGEPIPAPTNMFPGTPRYIEEWIKGYNETTEAYSVEAGQ</sequence>
<dbReference type="InterPro" id="IPR012349">
    <property type="entry name" value="Split_barrel_FMN-bd"/>
</dbReference>
<dbReference type="EMBL" id="JAAMPI010000618">
    <property type="protein sequence ID" value="KAF4629860.1"/>
    <property type="molecule type" value="Genomic_DNA"/>
</dbReference>
<dbReference type="SUPFAM" id="SSF50475">
    <property type="entry name" value="FMN-binding split barrel"/>
    <property type="match status" value="1"/>
</dbReference>
<name>A0A8H4RJ64_9HELO</name>
<evidence type="ECO:0000313" key="2">
    <source>
        <dbReference type="Proteomes" id="UP000566819"/>
    </source>
</evidence>
<organism evidence="1 2">
    <name type="scientific">Cudoniella acicularis</name>
    <dbReference type="NCBI Taxonomy" id="354080"/>
    <lineage>
        <taxon>Eukaryota</taxon>
        <taxon>Fungi</taxon>
        <taxon>Dikarya</taxon>
        <taxon>Ascomycota</taxon>
        <taxon>Pezizomycotina</taxon>
        <taxon>Leotiomycetes</taxon>
        <taxon>Helotiales</taxon>
        <taxon>Tricladiaceae</taxon>
        <taxon>Cudoniella</taxon>
    </lineage>
</organism>
<comment type="caution">
    <text evidence="1">The sequence shown here is derived from an EMBL/GenBank/DDBJ whole genome shotgun (WGS) entry which is preliminary data.</text>
</comment>
<evidence type="ECO:0000313" key="1">
    <source>
        <dbReference type="EMBL" id="KAF4629860.1"/>
    </source>
</evidence>
<dbReference type="OrthoDB" id="444432at2759"/>
<reference evidence="1 2" key="1">
    <citation type="submission" date="2020-03" db="EMBL/GenBank/DDBJ databases">
        <title>Draft Genome Sequence of Cudoniella acicularis.</title>
        <authorList>
            <person name="Buettner E."/>
            <person name="Kellner H."/>
        </authorList>
    </citation>
    <scope>NUCLEOTIDE SEQUENCE [LARGE SCALE GENOMIC DNA]</scope>
    <source>
        <strain evidence="1 2">DSM 108380</strain>
    </source>
</reference>
<dbReference type="PANTHER" id="PTHR34071">
    <property type="entry name" value="5-NITROIMIDAZOLE ANTIBIOTICS RESISTANCE PROTEIN, NIMA-FAMILY-RELATED PROTEIN-RELATED"/>
    <property type="match status" value="1"/>
</dbReference>
<keyword evidence="2" id="KW-1185">Reference proteome</keyword>
<dbReference type="AlphaFoldDB" id="A0A8H4RJ64"/>
<dbReference type="PANTHER" id="PTHR34071:SF2">
    <property type="entry name" value="FLAVIN-NUCLEOTIDE-BINDING PROTEIN"/>
    <property type="match status" value="1"/>
</dbReference>
<proteinExistence type="predicted"/>